<dbReference type="Pfam" id="PF07963">
    <property type="entry name" value="N_methyl"/>
    <property type="match status" value="1"/>
</dbReference>
<evidence type="ECO:0000313" key="3">
    <source>
        <dbReference type="Proteomes" id="UP001225906"/>
    </source>
</evidence>
<accession>A0ABT9JQ02</accession>
<name>A0ABT9JQ02_9PROT</name>
<dbReference type="InterPro" id="IPR012902">
    <property type="entry name" value="N_methyl_site"/>
</dbReference>
<dbReference type="EMBL" id="JAVCAP010000002">
    <property type="protein sequence ID" value="MDP8566641.1"/>
    <property type="molecule type" value="Genomic_DNA"/>
</dbReference>
<keyword evidence="1" id="KW-0472">Membrane</keyword>
<dbReference type="Proteomes" id="UP001225906">
    <property type="component" value="Unassembled WGS sequence"/>
</dbReference>
<dbReference type="NCBIfam" id="TIGR02532">
    <property type="entry name" value="IV_pilin_GFxxxE"/>
    <property type="match status" value="1"/>
</dbReference>
<feature type="transmembrane region" description="Helical" evidence="1">
    <location>
        <begin position="21"/>
        <end position="39"/>
    </location>
</feature>
<dbReference type="SUPFAM" id="SSF54523">
    <property type="entry name" value="Pili subunits"/>
    <property type="match status" value="1"/>
</dbReference>
<organism evidence="2 3">
    <name type="scientific">Methylophilus aquaticus</name>
    <dbReference type="NCBI Taxonomy" id="1971610"/>
    <lineage>
        <taxon>Bacteria</taxon>
        <taxon>Pseudomonadati</taxon>
        <taxon>Pseudomonadota</taxon>
        <taxon>Betaproteobacteria</taxon>
        <taxon>Nitrosomonadales</taxon>
        <taxon>Methylophilaceae</taxon>
        <taxon>Methylophilus</taxon>
    </lineage>
</organism>
<sequence length="275" mass="29698">MRRAYKSVLPGTQPGFTLVELVVVIAVMGILGGMSMIFIQRVVQGYANSETYFQLVDMSDNALRRIKRDIRNAVPNSVRISANGQIIEFLPITHGGRYRNGTTSTGAGNPLDFATSNDTFDVLGPPVPNVSAGDGLVIYNMGIAGADVYNGDDYRSLTSLGPNQSQLTFSGLPFPYVSPGRRFYVVSTAALYVCDLATGRLLMYTGYPVVAGLPASVADLAAYTPHVISEFVSECRFSLDNGVMEHSGVLSVNLRLLRNGAMIRLFHMIDLVNSA</sequence>
<keyword evidence="1" id="KW-1133">Transmembrane helix</keyword>
<proteinExistence type="predicted"/>
<comment type="caution">
    <text evidence="2">The sequence shown here is derived from an EMBL/GenBank/DDBJ whole genome shotgun (WGS) entry which is preliminary data.</text>
</comment>
<keyword evidence="3" id="KW-1185">Reference proteome</keyword>
<protein>
    <submittedName>
        <fullName evidence="2">Type II secretion system protein</fullName>
    </submittedName>
</protein>
<reference evidence="3" key="1">
    <citation type="journal article" date="2019" name="Int. J. Syst. Evol. Microbiol.">
        <title>The Global Catalogue of Microorganisms (GCM) 10K type strain sequencing project: providing services to taxonomists for standard genome sequencing and annotation.</title>
        <authorList>
            <consortium name="The Broad Institute Genomics Platform"/>
            <consortium name="The Broad Institute Genome Sequencing Center for Infectious Disease"/>
            <person name="Wu L."/>
            <person name="Ma J."/>
        </authorList>
    </citation>
    <scope>NUCLEOTIDE SEQUENCE [LARGE SCALE GENOMIC DNA]</scope>
    <source>
        <strain evidence="3">VKM B-3159</strain>
    </source>
</reference>
<evidence type="ECO:0000313" key="2">
    <source>
        <dbReference type="EMBL" id="MDP8566641.1"/>
    </source>
</evidence>
<gene>
    <name evidence="2" type="ORF">Q9291_02150</name>
</gene>
<dbReference type="Gene3D" id="3.30.700.10">
    <property type="entry name" value="Glycoprotein, Type 4 Pilin"/>
    <property type="match status" value="1"/>
</dbReference>
<evidence type="ECO:0000256" key="1">
    <source>
        <dbReference type="SAM" id="Phobius"/>
    </source>
</evidence>
<keyword evidence="1" id="KW-0812">Transmembrane</keyword>
<dbReference type="InterPro" id="IPR045584">
    <property type="entry name" value="Pilin-like"/>
</dbReference>
<dbReference type="RefSeq" id="WP_306388345.1">
    <property type="nucleotide sequence ID" value="NZ_JAVCAP010000002.1"/>
</dbReference>